<dbReference type="PANTHER" id="PTHR37285">
    <property type="entry name" value="SPORE WALL MATURATION PROTEIN DIT1"/>
    <property type="match status" value="1"/>
</dbReference>
<keyword evidence="1" id="KW-0560">Oxidoreductase</keyword>
<evidence type="ECO:0000313" key="4">
    <source>
        <dbReference type="Proteomes" id="UP000663828"/>
    </source>
</evidence>
<dbReference type="Gene3D" id="3.60.130.10">
    <property type="entry name" value="Clavaminate synthase-like"/>
    <property type="match status" value="1"/>
</dbReference>
<name>A0A816CEA8_ADIRI</name>
<organism evidence="3 4">
    <name type="scientific">Adineta ricciae</name>
    <name type="common">Rotifer</name>
    <dbReference type="NCBI Taxonomy" id="249248"/>
    <lineage>
        <taxon>Eukaryota</taxon>
        <taxon>Metazoa</taxon>
        <taxon>Spiralia</taxon>
        <taxon>Gnathifera</taxon>
        <taxon>Rotifera</taxon>
        <taxon>Eurotatoria</taxon>
        <taxon>Bdelloidea</taxon>
        <taxon>Adinetida</taxon>
        <taxon>Adinetidae</taxon>
        <taxon>Adineta</taxon>
    </lineage>
</organism>
<dbReference type="InterPro" id="IPR042098">
    <property type="entry name" value="TauD-like_sf"/>
</dbReference>
<reference evidence="3" key="1">
    <citation type="submission" date="2021-02" db="EMBL/GenBank/DDBJ databases">
        <authorList>
            <person name="Nowell W R."/>
        </authorList>
    </citation>
    <scope>NUCLEOTIDE SEQUENCE</scope>
</reference>
<comment type="caution">
    <text evidence="3">The sequence shown here is derived from an EMBL/GenBank/DDBJ whole genome shotgun (WGS) entry which is preliminary data.</text>
</comment>
<dbReference type="InterPro" id="IPR003819">
    <property type="entry name" value="TauD/TfdA-like"/>
</dbReference>
<evidence type="ECO:0000313" key="3">
    <source>
        <dbReference type="EMBL" id="CAF1620262.1"/>
    </source>
</evidence>
<keyword evidence="4" id="KW-1185">Reference proteome</keyword>
<evidence type="ECO:0000259" key="2">
    <source>
        <dbReference type="Pfam" id="PF02668"/>
    </source>
</evidence>
<dbReference type="InterPro" id="IPR007817">
    <property type="entry name" value="Isocyanide_synthase_DIT1"/>
</dbReference>
<dbReference type="Pfam" id="PF02668">
    <property type="entry name" value="TauD"/>
    <property type="match status" value="1"/>
</dbReference>
<evidence type="ECO:0000256" key="1">
    <source>
        <dbReference type="ARBA" id="ARBA00023002"/>
    </source>
</evidence>
<dbReference type="SUPFAM" id="SSF51197">
    <property type="entry name" value="Clavaminate synthase-like"/>
    <property type="match status" value="1"/>
</dbReference>
<dbReference type="PANTHER" id="PTHR37285:SF5">
    <property type="entry name" value="SPORE WALL MATURATION PROTEIN DIT1"/>
    <property type="match status" value="1"/>
</dbReference>
<dbReference type="AlphaFoldDB" id="A0A816CEA8"/>
<gene>
    <name evidence="3" type="ORF">XAT740_LOCUS50143</name>
</gene>
<accession>A0A816CEA8</accession>
<dbReference type="Proteomes" id="UP000663828">
    <property type="component" value="Unassembled WGS sequence"/>
</dbReference>
<proteinExistence type="predicted"/>
<protein>
    <recommendedName>
        <fullName evidence="2">TauD/TfdA-like domain-containing protein</fullName>
    </recommendedName>
</protein>
<dbReference type="EMBL" id="CAJNOR010007607">
    <property type="protein sequence ID" value="CAF1620262.1"/>
    <property type="molecule type" value="Genomic_DNA"/>
</dbReference>
<dbReference type="Pfam" id="PF05141">
    <property type="entry name" value="DIT1_PvcA"/>
    <property type="match status" value="1"/>
</dbReference>
<sequence length="597" mass="69295">MASVKSQIIDLLERKLLSIHASSPSDMYATYGQNVLLEQIQERIQLNESIAFLLPGFPFKSPNPNKVSGRLPDGGDVYALEYLNEFCREVSFIYEHGCELLIWSDGRVFNDLIGVSNEDLITYENLIKQYSATMTHFKWDNMDAHIESRNGDDLVKQYGTSSFNFEQWLKMSPNNQKEFIHLRSFLENDLGQTSLRKTLSRKKFKQAMSWTAEQMITRNNALTNLLKQHYPNHIRLSIHQHSNNGEKFTIQFFANHSIKSDTFSLRTPWHNVLVISTDGARNLLPLFKVKLQSEHVPLMYKNQIWCYVQLPQTSLVESVPMLKLSLLGDSTRFGIAIDLDKQIEVFQLDVTWMKMLLNTFGVVVIRRCKTSLDKESYSRFCEQYGPPVVWNFGSLLVLKPVLTPESGHQSRESMPLHFDLCYPPEYLLKTGLYEDYVPQYFMLYCVKAPVENGGGKTNFVNGRLLLESMDEKEIQHWKTTNISSSTPKSYFGGKSFTYPIVMSHPRTNENILRYLETSTTTYQPVENIHSINGDSKAMESFDEFNKEMKEKMRDPKWYLEHTWADDDLVLIENHLLLHGRTAISEDTDRELWRIQVY</sequence>
<dbReference type="GO" id="GO:0016491">
    <property type="term" value="F:oxidoreductase activity"/>
    <property type="evidence" value="ECO:0007669"/>
    <property type="project" value="UniProtKB-KW"/>
</dbReference>
<feature type="domain" description="TauD/TfdA-like" evidence="2">
    <location>
        <begin position="341"/>
        <end position="594"/>
    </location>
</feature>